<feature type="domain" description="Solute-binding protein family 3/N-terminal" evidence="1">
    <location>
        <begin position="69"/>
        <end position="287"/>
    </location>
</feature>
<protein>
    <recommendedName>
        <fullName evidence="1">Solute-binding protein family 3/N-terminal domain-containing protein</fullName>
    </recommendedName>
</protein>
<proteinExistence type="predicted"/>
<keyword evidence="3" id="KW-1185">Reference proteome</keyword>
<dbReference type="OrthoDB" id="5296159at2"/>
<dbReference type="SUPFAM" id="SSF53850">
    <property type="entry name" value="Periplasmic binding protein-like II"/>
    <property type="match status" value="1"/>
</dbReference>
<dbReference type="InterPro" id="IPR001638">
    <property type="entry name" value="Solute-binding_3/MltF_N"/>
</dbReference>
<dbReference type="RefSeq" id="WP_007106765.1">
    <property type="nucleotide sequence ID" value="NZ_BAER01000124.1"/>
</dbReference>
<dbReference type="EMBL" id="BAER01000124">
    <property type="protein sequence ID" value="GAC35001.1"/>
    <property type="molecule type" value="Genomic_DNA"/>
</dbReference>
<comment type="caution">
    <text evidence="2">The sequence shown here is derived from an EMBL/GenBank/DDBJ whole genome shotgun (WGS) entry which is preliminary data.</text>
</comment>
<dbReference type="Proteomes" id="UP000006322">
    <property type="component" value="Unassembled WGS sequence"/>
</dbReference>
<name>K6ZG26_9ALTE</name>
<dbReference type="Pfam" id="PF00497">
    <property type="entry name" value="SBP_bac_3"/>
    <property type="match status" value="1"/>
</dbReference>
<sequence length="295" mass="33314">MVAKELQYITGVLSSLLITWLSYAGPVSAFDSPSYPNAQYPSELKEARVIFPDEVGSIPPPLKATDQRIRLATGQGYYPFVSASLPQGGWSQALVTRTFIEMGHKVDIYILPWSRGQMWTEEQRFLGTFPYVYSPERAGKYFFSTPINYIPVRFFVSKASNITDIKQLKNKRLCLPYGYTDDFVAGGVIEQLDLKINRVLDGAGCIGHVQRGWSDAGLTNSYVSLNELTNTRLTDSKLRVLPGDIERVSLHFIISKSYPDGRAWMDKFNQAFERITLDGSKESIDHTFIRLIESQ</sequence>
<dbReference type="AlphaFoldDB" id="K6ZG26"/>
<evidence type="ECO:0000313" key="2">
    <source>
        <dbReference type="EMBL" id="GAC35001.1"/>
    </source>
</evidence>
<gene>
    <name evidence="2" type="ORF">GPLA_4122</name>
</gene>
<dbReference type="Gene3D" id="3.40.190.10">
    <property type="entry name" value="Periplasmic binding protein-like II"/>
    <property type="match status" value="2"/>
</dbReference>
<evidence type="ECO:0000259" key="1">
    <source>
        <dbReference type="Pfam" id="PF00497"/>
    </source>
</evidence>
<accession>K6ZG26</accession>
<evidence type="ECO:0000313" key="3">
    <source>
        <dbReference type="Proteomes" id="UP000006322"/>
    </source>
</evidence>
<dbReference type="STRING" id="1129793.GPLA_4122"/>
<organism evidence="2 3">
    <name type="scientific">Paraglaciecola polaris LMG 21857</name>
    <dbReference type="NCBI Taxonomy" id="1129793"/>
    <lineage>
        <taxon>Bacteria</taxon>
        <taxon>Pseudomonadati</taxon>
        <taxon>Pseudomonadota</taxon>
        <taxon>Gammaproteobacteria</taxon>
        <taxon>Alteromonadales</taxon>
        <taxon>Alteromonadaceae</taxon>
        <taxon>Paraglaciecola</taxon>
    </lineage>
</organism>
<reference evidence="3" key="1">
    <citation type="journal article" date="2014" name="Environ. Microbiol.">
        <title>Comparative genomics of the marine bacterial genus Glaciecola reveals the high degree of genomic diversity and genomic characteristic for cold adaptation.</title>
        <authorList>
            <person name="Qin Q.L."/>
            <person name="Xie B.B."/>
            <person name="Yu Y."/>
            <person name="Shu Y.L."/>
            <person name="Rong J.C."/>
            <person name="Zhang Y.J."/>
            <person name="Zhao D.L."/>
            <person name="Chen X.L."/>
            <person name="Zhang X.Y."/>
            <person name="Chen B."/>
            <person name="Zhou B.C."/>
            <person name="Zhang Y.Z."/>
        </authorList>
    </citation>
    <scope>NUCLEOTIDE SEQUENCE [LARGE SCALE GENOMIC DNA]</scope>
    <source>
        <strain evidence="3">LMG 21857</strain>
    </source>
</reference>